<dbReference type="InterPro" id="IPR032164">
    <property type="entry name" value="DUF5000"/>
</dbReference>
<reference evidence="2 3" key="1">
    <citation type="submission" date="2016-10" db="EMBL/GenBank/DDBJ databases">
        <authorList>
            <person name="de Groot N.N."/>
        </authorList>
    </citation>
    <scope>NUCLEOTIDE SEQUENCE [LARGE SCALE GENOMIC DNA]</scope>
    <source>
        <strain evidence="2 3">DSM 22900</strain>
    </source>
</reference>
<dbReference type="EMBL" id="FOLL01000015">
    <property type="protein sequence ID" value="SFC58695.1"/>
    <property type="molecule type" value="Genomic_DNA"/>
</dbReference>
<accession>A0A1I1KDW4</accession>
<dbReference type="Gene3D" id="2.60.120.260">
    <property type="entry name" value="Galactose-binding domain-like"/>
    <property type="match status" value="1"/>
</dbReference>
<evidence type="ECO:0000313" key="2">
    <source>
        <dbReference type="EMBL" id="SFC58695.1"/>
    </source>
</evidence>
<dbReference type="Pfam" id="PF16389">
    <property type="entry name" value="DUF4998"/>
    <property type="match status" value="1"/>
</dbReference>
<dbReference type="Pfam" id="PF16391">
    <property type="entry name" value="DUF5000"/>
    <property type="match status" value="1"/>
</dbReference>
<feature type="domain" description="DUF5000" evidence="1">
    <location>
        <begin position="264"/>
        <end position="408"/>
    </location>
</feature>
<evidence type="ECO:0000313" key="3">
    <source>
        <dbReference type="Proteomes" id="UP000199577"/>
    </source>
</evidence>
<dbReference type="STRING" id="623281.SAMN05421747_11583"/>
<dbReference type="AlphaFoldDB" id="A0A1I1KDW4"/>
<keyword evidence="3" id="KW-1185">Reference proteome</keyword>
<sequence>MIANQRPFYQFGLPFICLLAMVSCKRMDDPYREFIKGGETIYVGKADSLVAYGGNHRVLVSWLLISDPKVAGYRLFWNNGRDSLTGSITKTDGIDTIRLEVGDLAEGTHHFDVYLYDHYGNSSIKASVAGKVYGERYERSLLNRAYRSIRRVGDHLEIRWMPADGTMTQVEVSYIGNDEKLVKHIVPARREVDTLFQFPRNGKLRYKTAFLPEAGALDTFYTDEETYQEVLTEGILDKASFAHLPLPTDSYQPEFAAWAIQNLWDDQITSPNFFYMNPNMAGLTLPNWFTLDLGYASRLTKMKVNSLSHDDYWMFNVGAPKSFEIYGSNDPAADGSWDSWTLLGTFESVKPSGLPAGQVAEDDRIVAVEGETFNLLPTDQFYRYVRFKTNSTWGGNLNVMIAELTFWGYQ</sequence>
<proteinExistence type="predicted"/>
<dbReference type="SUPFAM" id="SSF49785">
    <property type="entry name" value="Galactose-binding domain-like"/>
    <property type="match status" value="1"/>
</dbReference>
<dbReference type="PROSITE" id="PS51257">
    <property type="entry name" value="PROKAR_LIPOPROTEIN"/>
    <property type="match status" value="1"/>
</dbReference>
<protein>
    <recommendedName>
        <fullName evidence="1">DUF5000 domain-containing protein</fullName>
    </recommendedName>
</protein>
<dbReference type="InterPro" id="IPR008979">
    <property type="entry name" value="Galactose-bd-like_sf"/>
</dbReference>
<dbReference type="Proteomes" id="UP000199577">
    <property type="component" value="Unassembled WGS sequence"/>
</dbReference>
<dbReference type="OrthoDB" id="1312186at2"/>
<gene>
    <name evidence="2" type="ORF">SAMN05421747_11583</name>
</gene>
<organism evidence="2 3">
    <name type="scientific">Parapedobacter composti</name>
    <dbReference type="NCBI Taxonomy" id="623281"/>
    <lineage>
        <taxon>Bacteria</taxon>
        <taxon>Pseudomonadati</taxon>
        <taxon>Bacteroidota</taxon>
        <taxon>Sphingobacteriia</taxon>
        <taxon>Sphingobacteriales</taxon>
        <taxon>Sphingobacteriaceae</taxon>
        <taxon>Parapedobacter</taxon>
    </lineage>
</organism>
<evidence type="ECO:0000259" key="1">
    <source>
        <dbReference type="Pfam" id="PF16391"/>
    </source>
</evidence>
<name>A0A1I1KDW4_9SPHI</name>